<dbReference type="EMBL" id="JBJKFK010001441">
    <property type="protein sequence ID" value="KAL3313086.1"/>
    <property type="molecule type" value="Genomic_DNA"/>
</dbReference>
<dbReference type="GO" id="GO:0006869">
    <property type="term" value="P:lipid transport"/>
    <property type="evidence" value="ECO:0007669"/>
    <property type="project" value="UniProtKB-UniRule"/>
</dbReference>
<evidence type="ECO:0000256" key="1">
    <source>
        <dbReference type="ARBA" id="ARBA00006080"/>
    </source>
</evidence>
<comment type="function">
    <text evidence="3">Acts as component of the GARP complex that is involved in retrograde transport from early and late endosomes to the trans-Golgi network (TGN).</text>
</comment>
<keyword evidence="3" id="KW-0333">Golgi apparatus</keyword>
<keyword evidence="3" id="KW-0445">Lipid transport</keyword>
<evidence type="ECO:0000256" key="3">
    <source>
        <dbReference type="RuleBase" id="RU368010"/>
    </source>
</evidence>
<gene>
    <name evidence="4" type="primary">VPS51</name>
    <name evidence="4" type="ORF">Ciccas_008314</name>
</gene>
<organism evidence="4 5">
    <name type="scientific">Cichlidogyrus casuarinus</name>
    <dbReference type="NCBI Taxonomy" id="1844966"/>
    <lineage>
        <taxon>Eukaryota</taxon>
        <taxon>Metazoa</taxon>
        <taxon>Spiralia</taxon>
        <taxon>Lophotrochozoa</taxon>
        <taxon>Platyhelminthes</taxon>
        <taxon>Monogenea</taxon>
        <taxon>Monopisthocotylea</taxon>
        <taxon>Dactylogyridea</taxon>
        <taxon>Ancyrocephalidae</taxon>
        <taxon>Cichlidogyrus</taxon>
    </lineage>
</organism>
<accession>A0ABD2Q4I6</accession>
<evidence type="ECO:0000313" key="4">
    <source>
        <dbReference type="EMBL" id="KAL3313086.1"/>
    </source>
</evidence>
<proteinExistence type="inferred from homology"/>
<dbReference type="AlphaFoldDB" id="A0ABD2Q4I6"/>
<name>A0ABD2Q4I6_9PLAT</name>
<dbReference type="PANTHER" id="PTHR15954">
    <property type="entry name" value="VACUOLAR PROTEIN SORTING-ASSOCIATED PROTEIN 51 HOMOLOG"/>
    <property type="match status" value="1"/>
</dbReference>
<comment type="similarity">
    <text evidence="1 3">Belongs to the VPS51 family.</text>
</comment>
<dbReference type="GO" id="GO:0000938">
    <property type="term" value="C:GARP complex"/>
    <property type="evidence" value="ECO:0007669"/>
    <property type="project" value="UniProtKB-UniRule"/>
</dbReference>
<dbReference type="InterPro" id="IPR014812">
    <property type="entry name" value="Vps51"/>
</dbReference>
<dbReference type="Pfam" id="PF08700">
    <property type="entry name" value="VPS51_Exo84_N"/>
    <property type="match status" value="1"/>
</dbReference>
<reference evidence="4 5" key="1">
    <citation type="submission" date="2024-11" db="EMBL/GenBank/DDBJ databases">
        <title>Adaptive evolution of stress response genes in parasites aligns with host niche diversity.</title>
        <authorList>
            <person name="Hahn C."/>
            <person name="Resl P."/>
        </authorList>
    </citation>
    <scope>NUCLEOTIDE SEQUENCE [LARGE SCALE GENOMIC DNA]</scope>
    <source>
        <strain evidence="4">EGGRZ-B1_66</strain>
        <tissue evidence="4">Body</tissue>
    </source>
</reference>
<keyword evidence="3" id="KW-0653">Protein transport</keyword>
<dbReference type="GO" id="GO:0007030">
    <property type="term" value="P:Golgi organization"/>
    <property type="evidence" value="ECO:0007669"/>
    <property type="project" value="UniProtKB-UniRule"/>
</dbReference>
<evidence type="ECO:0000256" key="2">
    <source>
        <dbReference type="ARBA" id="ARBA00016122"/>
    </source>
</evidence>
<comment type="subcellular location">
    <subcellularLocation>
        <location evidence="3">Golgi apparatus</location>
        <location evidence="3">trans-Golgi network</location>
    </subcellularLocation>
</comment>
<comment type="subunit">
    <text evidence="3">Component of the Golgi-associated retrograde protein (GARP) complex.</text>
</comment>
<comment type="caution">
    <text evidence="4">The sequence shown here is derived from an EMBL/GenBank/DDBJ whole genome shotgun (WGS) entry which is preliminary data.</text>
</comment>
<dbReference type="GO" id="GO:0005829">
    <property type="term" value="C:cytosol"/>
    <property type="evidence" value="ECO:0007669"/>
    <property type="project" value="GOC"/>
</dbReference>
<sequence>MPNNSQGNDSCDIDGPRFNAKAYIDKLLNEKDLSDLLAKETEIVEQIRSLDSEMQTLVYDNYNRFICATDTIKMMKTDFTTVETEMNSLASKISDVKTTANDLKSLLIENREELKNLAATQDSLVKLQYLFDLPKTLRECLEQKNLAKAVSHYRRGKIILNTHSESPGLQGIRAECETVMEEIYQICMEKFKQATSAALDIPMLANQMIVLYSLVDDFFEMLQEFASRQSELIRYAFTEPILSWTSSIKQSQLQIMFRAARLCGAQSLARLKKMSLDNKSYTANVDFHVEFCVQVCREGLIVAYLDFLTDTALTMTRFPQMTTSCPELSIIFGKMFYEWAVTGTRVFLRLNLVHPSLMQTGSRKLINARIAKFTKPLSLSGPISERLKEVATKLLTTAARQKGDQIGALLQKSIDTRDWLKSAEPRSVRSVIKRVLDVELSAFSINMTYLFGEDQQEPGKGKQEPSATFSFPTTGQMPSQLRHLFSGHKLDFGESVTPSKDSIVAAAVKTALKTLIECVRMKSFSKYGLQQMQIDCHCLKIHLENFVLDPAAAHILLEEAMVSAEKRCVDISQLLDERVRYH</sequence>
<keyword evidence="3" id="KW-0813">Transport</keyword>
<dbReference type="GO" id="GO:0042147">
    <property type="term" value="P:retrograde transport, endosome to Golgi"/>
    <property type="evidence" value="ECO:0007669"/>
    <property type="project" value="UniProtKB-UniRule"/>
</dbReference>
<keyword evidence="5" id="KW-1185">Reference proteome</keyword>
<dbReference type="GO" id="GO:0015031">
    <property type="term" value="P:protein transport"/>
    <property type="evidence" value="ECO:0007669"/>
    <property type="project" value="UniProtKB-UniRule"/>
</dbReference>
<dbReference type="Proteomes" id="UP001626550">
    <property type="component" value="Unassembled WGS sequence"/>
</dbReference>
<evidence type="ECO:0000313" key="5">
    <source>
        <dbReference type="Proteomes" id="UP001626550"/>
    </source>
</evidence>
<protein>
    <recommendedName>
        <fullName evidence="2 3">Vacuolar protein sorting-associated protein 51 homolog</fullName>
    </recommendedName>
</protein>
<dbReference type="PANTHER" id="PTHR15954:SF4">
    <property type="entry name" value="VACUOLAR PROTEIN SORTING-ASSOCIATED PROTEIN 51 HOMOLOG"/>
    <property type="match status" value="1"/>
</dbReference>